<dbReference type="Pfam" id="PF06110">
    <property type="entry name" value="TXD17-like_Trx"/>
    <property type="match status" value="1"/>
</dbReference>
<sequence>MAFLAHKTDAESSGKKRIVVVNGMDELNSRLEESSKKYARVWVLFCGTIDEKTGGSWCPDCVEADPVINKCLSKLSDKEWDKSIFIKCYVGDRPFWKDPNCIFRKDKRFSLKAVPTLIEWNTPKKLIDAECKKEVMVSALLEDTE</sequence>
<evidence type="ECO:0000259" key="2">
    <source>
        <dbReference type="Pfam" id="PF06110"/>
    </source>
</evidence>
<dbReference type="GO" id="GO:0047134">
    <property type="term" value="F:protein-disulfide reductase [NAD(P)H] activity"/>
    <property type="evidence" value="ECO:0007669"/>
    <property type="project" value="InterPro"/>
</dbReference>
<proteinExistence type="inferred from homology"/>
<dbReference type="PANTHER" id="PTHR12452">
    <property type="entry name" value="42-9-9 PROTEIN-RELATED"/>
    <property type="match status" value="1"/>
</dbReference>
<comment type="similarity">
    <text evidence="1">Belongs to the thioredoxin family.</text>
</comment>
<accession>X6MXM3</accession>
<evidence type="ECO:0000313" key="3">
    <source>
        <dbReference type="EMBL" id="ETO18237.1"/>
    </source>
</evidence>
<feature type="domain" description="Thioredoxin" evidence="2">
    <location>
        <begin position="21"/>
        <end position="143"/>
    </location>
</feature>
<gene>
    <name evidence="3" type="ORF">RFI_19042</name>
</gene>
<dbReference type="InterPro" id="IPR010357">
    <property type="entry name" value="TXNDC17_dom"/>
</dbReference>
<dbReference type="Proteomes" id="UP000023152">
    <property type="component" value="Unassembled WGS sequence"/>
</dbReference>
<dbReference type="GO" id="GO:0005829">
    <property type="term" value="C:cytosol"/>
    <property type="evidence" value="ECO:0007669"/>
    <property type="project" value="TreeGrafter"/>
</dbReference>
<dbReference type="InterPro" id="IPR045108">
    <property type="entry name" value="TXNDC17-like"/>
</dbReference>
<dbReference type="PANTHER" id="PTHR12452:SF0">
    <property type="entry name" value="THIOREDOXIN DOMAIN-CONTAINING PROTEIN 17"/>
    <property type="match status" value="1"/>
</dbReference>
<protein>
    <recommendedName>
        <fullName evidence="2">Thioredoxin domain-containing protein</fullName>
    </recommendedName>
</protein>
<dbReference type="OMA" id="FRTDPTY"/>
<dbReference type="InterPro" id="IPR036249">
    <property type="entry name" value="Thioredoxin-like_sf"/>
</dbReference>
<dbReference type="EMBL" id="ASPP01015294">
    <property type="protein sequence ID" value="ETO18237.1"/>
    <property type="molecule type" value="Genomic_DNA"/>
</dbReference>
<organism evidence="3 4">
    <name type="scientific">Reticulomyxa filosa</name>
    <dbReference type="NCBI Taxonomy" id="46433"/>
    <lineage>
        <taxon>Eukaryota</taxon>
        <taxon>Sar</taxon>
        <taxon>Rhizaria</taxon>
        <taxon>Retaria</taxon>
        <taxon>Foraminifera</taxon>
        <taxon>Monothalamids</taxon>
        <taxon>Reticulomyxidae</taxon>
        <taxon>Reticulomyxa</taxon>
    </lineage>
</organism>
<evidence type="ECO:0000256" key="1">
    <source>
        <dbReference type="ARBA" id="ARBA00008987"/>
    </source>
</evidence>
<dbReference type="OrthoDB" id="78947at2759"/>
<keyword evidence="4" id="KW-1185">Reference proteome</keyword>
<dbReference type="Gene3D" id="3.40.30.10">
    <property type="entry name" value="Glutaredoxin"/>
    <property type="match status" value="1"/>
</dbReference>
<dbReference type="AlphaFoldDB" id="X6MXM3"/>
<comment type="caution">
    <text evidence="3">The sequence shown here is derived from an EMBL/GenBank/DDBJ whole genome shotgun (WGS) entry which is preliminary data.</text>
</comment>
<evidence type="ECO:0000313" key="4">
    <source>
        <dbReference type="Proteomes" id="UP000023152"/>
    </source>
</evidence>
<name>X6MXM3_RETFI</name>
<reference evidence="3 4" key="1">
    <citation type="journal article" date="2013" name="Curr. Biol.">
        <title>The Genome of the Foraminiferan Reticulomyxa filosa.</title>
        <authorList>
            <person name="Glockner G."/>
            <person name="Hulsmann N."/>
            <person name="Schleicher M."/>
            <person name="Noegel A.A."/>
            <person name="Eichinger L."/>
            <person name="Gallinger C."/>
            <person name="Pawlowski J."/>
            <person name="Sierra R."/>
            <person name="Euteneuer U."/>
            <person name="Pillet L."/>
            <person name="Moustafa A."/>
            <person name="Platzer M."/>
            <person name="Groth M."/>
            <person name="Szafranski K."/>
            <person name="Schliwa M."/>
        </authorList>
    </citation>
    <scope>NUCLEOTIDE SEQUENCE [LARGE SCALE GENOMIC DNA]</scope>
</reference>
<dbReference type="SUPFAM" id="SSF52833">
    <property type="entry name" value="Thioredoxin-like"/>
    <property type="match status" value="1"/>
</dbReference>